<reference evidence="1 2" key="1">
    <citation type="submission" date="2017-08" db="EMBL/GenBank/DDBJ databases">
        <title>WGS of Clinical strains of the CDC Group NO-1 linked to zoonotic infections in humans.</title>
        <authorList>
            <person name="Bernier A.-M."/>
            <person name="Bernard K."/>
        </authorList>
    </citation>
    <scope>NUCLEOTIDE SEQUENCE [LARGE SCALE GENOMIC DNA]</scope>
    <source>
        <strain evidence="1 2">NML91-0035</strain>
    </source>
</reference>
<accession>A0A2A2T4Q1</accession>
<name>A0A2A2T4Q1_9BURK</name>
<dbReference type="InterPro" id="IPR016181">
    <property type="entry name" value="Acyl_CoA_acyltransferase"/>
</dbReference>
<comment type="caution">
    <text evidence="1">The sequence shown here is derived from an EMBL/GenBank/DDBJ whole genome shotgun (WGS) entry which is preliminary data.</text>
</comment>
<dbReference type="Gene3D" id="3.40.630.30">
    <property type="match status" value="1"/>
</dbReference>
<dbReference type="AlphaFoldDB" id="A0A2A2T4Q1"/>
<protein>
    <recommendedName>
        <fullName evidence="3">N-acetyltransferase domain-containing protein</fullName>
    </recommendedName>
</protein>
<organism evidence="1 2">
    <name type="scientific">Vandammella animalimorsus</name>
    <dbReference type="NCBI Taxonomy" id="2029117"/>
    <lineage>
        <taxon>Bacteria</taxon>
        <taxon>Pseudomonadati</taxon>
        <taxon>Pseudomonadota</taxon>
        <taxon>Betaproteobacteria</taxon>
        <taxon>Burkholderiales</taxon>
        <taxon>Comamonadaceae</taxon>
        <taxon>Vandammella</taxon>
    </lineage>
</organism>
<gene>
    <name evidence="1" type="ORF">CLI92_09025</name>
</gene>
<evidence type="ECO:0000313" key="2">
    <source>
        <dbReference type="Proteomes" id="UP000217780"/>
    </source>
</evidence>
<sequence length="140" mass="15522">MARGVLTFDFPRVAAFAQARIPSLALQEGMRAIGLERDGQVIAAAIYEGFNGANIWVHLAAVDGRSWLNRDFLRAGFAYPFKVCGVQTLWGWVEARNADARRFDEHVGFRQVACLPGAASDGGDVLVYAMKRQECRFLEL</sequence>
<evidence type="ECO:0000313" key="1">
    <source>
        <dbReference type="EMBL" id="PAX16465.1"/>
    </source>
</evidence>
<dbReference type="EMBL" id="NTBI01000007">
    <property type="protein sequence ID" value="PAX16465.1"/>
    <property type="molecule type" value="Genomic_DNA"/>
</dbReference>
<dbReference type="Proteomes" id="UP000217780">
    <property type="component" value="Unassembled WGS sequence"/>
</dbReference>
<proteinExistence type="predicted"/>
<dbReference type="GeneID" id="93874781"/>
<evidence type="ECO:0008006" key="3">
    <source>
        <dbReference type="Google" id="ProtNLM"/>
    </source>
</evidence>
<dbReference type="RefSeq" id="WP_095542573.1">
    <property type="nucleotide sequence ID" value="NZ_NSJC01000009.1"/>
</dbReference>
<dbReference type="SUPFAM" id="SSF55729">
    <property type="entry name" value="Acyl-CoA N-acyltransferases (Nat)"/>
    <property type="match status" value="1"/>
</dbReference>